<sequence>MPVIKVQSLPFHPPLQLSEIVVSISYSVSQAIDIDVEHVMCSWSFFESDGFAVSGTTTPVQTKSTHPIVVDLILPNTHSKETVSIIMSTIAGQIAESTAVERDNIFITAQFVESKMVFENGQIIQW</sequence>
<dbReference type="RefSeq" id="WP_237359788.1">
    <property type="nucleotide sequence ID" value="NZ_CAKLDM010000001.1"/>
</dbReference>
<name>A0ABN8E3E2_9VIBR</name>
<dbReference type="InterPro" id="IPR014347">
    <property type="entry name" value="Tautomerase/MIF_sf"/>
</dbReference>
<dbReference type="EMBL" id="CAKLDM010000001">
    <property type="protein sequence ID" value="CAH0536366.1"/>
    <property type="molecule type" value="Genomic_DNA"/>
</dbReference>
<evidence type="ECO:0000313" key="2">
    <source>
        <dbReference type="Proteomes" id="UP000838748"/>
    </source>
</evidence>
<dbReference type="Proteomes" id="UP000838748">
    <property type="component" value="Unassembled WGS sequence"/>
</dbReference>
<dbReference type="SUPFAM" id="SSF55331">
    <property type="entry name" value="Tautomerase/MIF"/>
    <property type="match status" value="1"/>
</dbReference>
<keyword evidence="2" id="KW-1185">Reference proteome</keyword>
<reference evidence="1" key="1">
    <citation type="submission" date="2021-11" db="EMBL/GenBank/DDBJ databases">
        <authorList>
            <person name="Rodrigo-Torres L."/>
            <person name="Arahal R. D."/>
            <person name="Lucena T."/>
        </authorList>
    </citation>
    <scope>NUCLEOTIDE SEQUENCE</scope>
    <source>
        <strain evidence="1">CECT 7928</strain>
    </source>
</reference>
<protein>
    <submittedName>
        <fullName evidence="1">Uncharacterized protein</fullName>
    </submittedName>
</protein>
<proteinExistence type="predicted"/>
<evidence type="ECO:0000313" key="1">
    <source>
        <dbReference type="EMBL" id="CAH0536366.1"/>
    </source>
</evidence>
<accession>A0ABN8E3E2</accession>
<comment type="caution">
    <text evidence="1">The sequence shown here is derived from an EMBL/GenBank/DDBJ whole genome shotgun (WGS) entry which is preliminary data.</text>
</comment>
<organism evidence="1 2">
    <name type="scientific">Vibrio marisflavi CECT 7928</name>
    <dbReference type="NCBI Taxonomy" id="634439"/>
    <lineage>
        <taxon>Bacteria</taxon>
        <taxon>Pseudomonadati</taxon>
        <taxon>Pseudomonadota</taxon>
        <taxon>Gammaproteobacteria</taxon>
        <taxon>Vibrionales</taxon>
        <taxon>Vibrionaceae</taxon>
        <taxon>Vibrio</taxon>
    </lineage>
</organism>
<gene>
    <name evidence="1" type="ORF">VMF7928_00379</name>
</gene>